<dbReference type="InterPro" id="IPR000412">
    <property type="entry name" value="ABC_2_transport"/>
</dbReference>
<keyword evidence="4 7" id="KW-0472">Membrane</keyword>
<evidence type="ECO:0000313" key="9">
    <source>
        <dbReference type="EMBL" id="PRX67750.1"/>
    </source>
</evidence>
<sequence length="276" mass="29138">MPSPAPAPNRSARTHLAPAPAPAPAPKETSMPSLVLAHTRYLLIEQIRVPIAILASAFFPAISMVAFVVPFAGRDPVAATTATGSLMFFGAMSAALIGLGNSVAQERELPWNPYLRTLPAGPLPRFAGRILATLAVMLISVIPVLVVAALFTEAAITPARLLLGFGALVAGVVPFMLMGLFVGFRLASKAAMAVSQLLFFPMAILGGLLLPPQVLPRFVQDVSSYVPTRGAAELIWWAIADARPSALSLVMLAVWTAAMAAAAAWAYRRDEGRRFS</sequence>
<dbReference type="GO" id="GO:0140359">
    <property type="term" value="F:ABC-type transporter activity"/>
    <property type="evidence" value="ECO:0007669"/>
    <property type="project" value="InterPro"/>
</dbReference>
<feature type="region of interest" description="Disordered" evidence="6">
    <location>
        <begin position="1"/>
        <end position="29"/>
    </location>
</feature>
<evidence type="ECO:0000256" key="3">
    <source>
        <dbReference type="ARBA" id="ARBA00022989"/>
    </source>
</evidence>
<evidence type="ECO:0000256" key="7">
    <source>
        <dbReference type="SAM" id="Phobius"/>
    </source>
</evidence>
<evidence type="ECO:0000256" key="4">
    <source>
        <dbReference type="ARBA" id="ARBA00023136"/>
    </source>
</evidence>
<feature type="transmembrane region" description="Helical" evidence="7">
    <location>
        <begin position="77"/>
        <end position="99"/>
    </location>
</feature>
<dbReference type="InterPro" id="IPR051784">
    <property type="entry name" value="Nod_factor_ABC_transporter"/>
</dbReference>
<evidence type="ECO:0000256" key="5">
    <source>
        <dbReference type="ARBA" id="ARBA00023251"/>
    </source>
</evidence>
<keyword evidence="3 7" id="KW-1133">Transmembrane helix</keyword>
<dbReference type="Proteomes" id="UP000238312">
    <property type="component" value="Unassembled WGS sequence"/>
</dbReference>
<evidence type="ECO:0000259" key="8">
    <source>
        <dbReference type="Pfam" id="PF01061"/>
    </source>
</evidence>
<dbReference type="AlphaFoldDB" id="A0A2T0N5X7"/>
<evidence type="ECO:0000256" key="2">
    <source>
        <dbReference type="ARBA" id="ARBA00022692"/>
    </source>
</evidence>
<comment type="subcellular location">
    <subcellularLocation>
        <location evidence="1">Membrane</location>
        <topology evidence="1">Multi-pass membrane protein</topology>
    </subcellularLocation>
</comment>
<accession>A0A2T0N5X7</accession>
<feature type="transmembrane region" description="Helical" evidence="7">
    <location>
        <begin position="191"/>
        <end position="210"/>
    </location>
</feature>
<keyword evidence="2 7" id="KW-0812">Transmembrane</keyword>
<dbReference type="PANTHER" id="PTHR43229:SF6">
    <property type="entry name" value="ABC-TYPE MULTIDRUG TRANSPORT SYSTEM, PERMEASE COMPONENT"/>
    <property type="match status" value="1"/>
</dbReference>
<feature type="domain" description="ABC-2 type transporter transmembrane" evidence="8">
    <location>
        <begin position="39"/>
        <end position="233"/>
    </location>
</feature>
<comment type="caution">
    <text evidence="9">The sequence shown here is derived from an EMBL/GenBank/DDBJ whole genome shotgun (WGS) entry which is preliminary data.</text>
</comment>
<feature type="transmembrane region" description="Helical" evidence="7">
    <location>
        <begin position="49"/>
        <end position="71"/>
    </location>
</feature>
<evidence type="ECO:0000256" key="6">
    <source>
        <dbReference type="SAM" id="MobiDB-lite"/>
    </source>
</evidence>
<dbReference type="PIRSF" id="PIRSF006648">
    <property type="entry name" value="DrrB"/>
    <property type="match status" value="1"/>
</dbReference>
<reference evidence="9 10" key="1">
    <citation type="submission" date="2018-03" db="EMBL/GenBank/DDBJ databases">
        <title>Genomic Encyclopedia of Type Strains, Phase III (KMG-III): the genomes of soil and plant-associated and newly described type strains.</title>
        <authorList>
            <person name="Whitman W."/>
        </authorList>
    </citation>
    <scope>NUCLEOTIDE SEQUENCE [LARGE SCALE GENOMIC DNA]</scope>
    <source>
        <strain evidence="9 10">CGMCC 4.7104</strain>
    </source>
</reference>
<feature type="transmembrane region" description="Helical" evidence="7">
    <location>
        <begin position="163"/>
        <end position="184"/>
    </location>
</feature>
<dbReference type="GO" id="GO:0046677">
    <property type="term" value="P:response to antibiotic"/>
    <property type="evidence" value="ECO:0007669"/>
    <property type="project" value="UniProtKB-KW"/>
</dbReference>
<name>A0A2T0N5X7_9ACTN</name>
<keyword evidence="10" id="KW-1185">Reference proteome</keyword>
<dbReference type="InterPro" id="IPR013525">
    <property type="entry name" value="ABC2_TM"/>
</dbReference>
<dbReference type="Pfam" id="PF01061">
    <property type="entry name" value="ABC2_membrane"/>
    <property type="match status" value="1"/>
</dbReference>
<dbReference type="GO" id="GO:0043190">
    <property type="term" value="C:ATP-binding cassette (ABC) transporter complex"/>
    <property type="evidence" value="ECO:0007669"/>
    <property type="project" value="InterPro"/>
</dbReference>
<feature type="transmembrane region" description="Helical" evidence="7">
    <location>
        <begin position="130"/>
        <end position="151"/>
    </location>
</feature>
<organism evidence="9 10">
    <name type="scientific">Nonomuraea fuscirosea</name>
    <dbReference type="NCBI Taxonomy" id="1291556"/>
    <lineage>
        <taxon>Bacteria</taxon>
        <taxon>Bacillati</taxon>
        <taxon>Actinomycetota</taxon>
        <taxon>Actinomycetes</taxon>
        <taxon>Streptosporangiales</taxon>
        <taxon>Streptosporangiaceae</taxon>
        <taxon>Nonomuraea</taxon>
    </lineage>
</organism>
<evidence type="ECO:0000256" key="1">
    <source>
        <dbReference type="ARBA" id="ARBA00004141"/>
    </source>
</evidence>
<protein>
    <submittedName>
        <fullName evidence="9">ABC-2 type transport system permease protein</fullName>
    </submittedName>
</protein>
<proteinExistence type="predicted"/>
<gene>
    <name evidence="9" type="ORF">B0I32_104507</name>
</gene>
<feature type="transmembrane region" description="Helical" evidence="7">
    <location>
        <begin position="246"/>
        <end position="267"/>
    </location>
</feature>
<evidence type="ECO:0000313" key="10">
    <source>
        <dbReference type="Proteomes" id="UP000238312"/>
    </source>
</evidence>
<keyword evidence="5" id="KW-0046">Antibiotic resistance</keyword>
<dbReference type="PANTHER" id="PTHR43229">
    <property type="entry name" value="NODULATION PROTEIN J"/>
    <property type="match status" value="1"/>
</dbReference>
<dbReference type="EMBL" id="PVNG01000004">
    <property type="protein sequence ID" value="PRX67750.1"/>
    <property type="molecule type" value="Genomic_DNA"/>
</dbReference>